<dbReference type="STRING" id="498292.SAMN05660845_0880"/>
<evidence type="ECO:0000313" key="2">
    <source>
        <dbReference type="Proteomes" id="UP000199604"/>
    </source>
</evidence>
<name>A0A1I0WQ44_9FLAO</name>
<reference evidence="2" key="1">
    <citation type="submission" date="2016-10" db="EMBL/GenBank/DDBJ databases">
        <authorList>
            <person name="Varghese N."/>
            <person name="Submissions S."/>
        </authorList>
    </citation>
    <scope>NUCLEOTIDE SEQUENCE [LARGE SCALE GENOMIC DNA]</scope>
    <source>
        <strain evidence="2">DSM 21789</strain>
    </source>
</reference>
<gene>
    <name evidence="1" type="ORF">SAMN05660845_0880</name>
</gene>
<dbReference type="AlphaFoldDB" id="A0A1I0WQ44"/>
<accession>A0A1I0WQ44</accession>
<protein>
    <submittedName>
        <fullName evidence="1">Uncharacterized protein</fullName>
    </submittedName>
</protein>
<evidence type="ECO:0000313" key="1">
    <source>
        <dbReference type="EMBL" id="SFA90096.1"/>
    </source>
</evidence>
<dbReference type="Proteomes" id="UP000199604">
    <property type="component" value="Unassembled WGS sequence"/>
</dbReference>
<proteinExistence type="predicted"/>
<organism evidence="1 2">
    <name type="scientific">Flavobacterium swingsii</name>
    <dbReference type="NCBI Taxonomy" id="498292"/>
    <lineage>
        <taxon>Bacteria</taxon>
        <taxon>Pseudomonadati</taxon>
        <taxon>Bacteroidota</taxon>
        <taxon>Flavobacteriia</taxon>
        <taxon>Flavobacteriales</taxon>
        <taxon>Flavobacteriaceae</taxon>
        <taxon>Flavobacterium</taxon>
    </lineage>
</organism>
<sequence length="54" mass="6341">MNNGCKDNNNNQFRKPKNGFINSVLRKRDDLLALFSINSFRQNELEIIFANIRV</sequence>
<dbReference type="EMBL" id="FOJT01000002">
    <property type="protein sequence ID" value="SFA90096.1"/>
    <property type="molecule type" value="Genomic_DNA"/>
</dbReference>
<keyword evidence="2" id="KW-1185">Reference proteome</keyword>